<evidence type="ECO:0000256" key="1">
    <source>
        <dbReference type="SAM" id="Phobius"/>
    </source>
</evidence>
<evidence type="ECO:0008006" key="4">
    <source>
        <dbReference type="Google" id="ProtNLM"/>
    </source>
</evidence>
<dbReference type="EMBL" id="CP034170">
    <property type="protein sequence ID" value="AZI58840.1"/>
    <property type="molecule type" value="Genomic_DNA"/>
</dbReference>
<dbReference type="RefSeq" id="WP_124799744.1">
    <property type="nucleotide sequence ID" value="NZ_CP034170.1"/>
</dbReference>
<keyword evidence="3" id="KW-1185">Reference proteome</keyword>
<dbReference type="PANTHER" id="PTHR37305:SF1">
    <property type="entry name" value="MEMBRANE PROTEIN"/>
    <property type="match status" value="1"/>
</dbReference>
<keyword evidence="1" id="KW-0812">Transmembrane</keyword>
<feature type="transmembrane region" description="Helical" evidence="1">
    <location>
        <begin position="259"/>
        <end position="278"/>
    </location>
</feature>
<dbReference type="OrthoDB" id="5193368at2"/>
<gene>
    <name evidence="2" type="ORF">EH165_12525</name>
</gene>
<dbReference type="Proteomes" id="UP000268084">
    <property type="component" value="Chromosome"/>
</dbReference>
<feature type="transmembrane region" description="Helical" evidence="1">
    <location>
        <begin position="233"/>
        <end position="252"/>
    </location>
</feature>
<keyword evidence="1" id="KW-0472">Membrane</keyword>
<dbReference type="GO" id="GO:0140359">
    <property type="term" value="F:ABC-type transporter activity"/>
    <property type="evidence" value="ECO:0007669"/>
    <property type="project" value="InterPro"/>
</dbReference>
<evidence type="ECO:0000313" key="2">
    <source>
        <dbReference type="EMBL" id="AZI58840.1"/>
    </source>
</evidence>
<proteinExistence type="predicted"/>
<feature type="transmembrane region" description="Helical" evidence="1">
    <location>
        <begin position="136"/>
        <end position="158"/>
    </location>
</feature>
<protein>
    <recommendedName>
        <fullName evidence="4">ABC-type transport system involved in multi-copper enzyme maturation, permease component</fullName>
    </recommendedName>
</protein>
<reference evidence="2 3" key="2">
    <citation type="submission" date="2018-12" db="EMBL/GenBank/DDBJ databases">
        <title>Nakamurella antarcticus sp. nov., isolated from Antarctica South Shetland Islands soil.</title>
        <authorList>
            <person name="Peng F."/>
        </authorList>
    </citation>
    <scope>NUCLEOTIDE SEQUENCE [LARGE SCALE GENOMIC DNA]</scope>
    <source>
        <strain evidence="2 3">S14-144</strain>
    </source>
</reference>
<name>A0A3G8ZNK8_9ACTN</name>
<reference evidence="2 3" key="1">
    <citation type="submission" date="2018-11" db="EMBL/GenBank/DDBJ databases">
        <authorList>
            <person name="Da X."/>
        </authorList>
    </citation>
    <scope>NUCLEOTIDE SEQUENCE [LARGE SCALE GENOMIC DNA]</scope>
    <source>
        <strain evidence="2 3">S14-144</strain>
    </source>
</reference>
<feature type="transmembrane region" description="Helical" evidence="1">
    <location>
        <begin position="179"/>
        <end position="205"/>
    </location>
</feature>
<feature type="transmembrane region" description="Helical" evidence="1">
    <location>
        <begin position="327"/>
        <end position="346"/>
    </location>
</feature>
<feature type="transmembrane region" description="Helical" evidence="1">
    <location>
        <begin position="40"/>
        <end position="61"/>
    </location>
</feature>
<accession>A0A3G8ZNK8</accession>
<keyword evidence="1" id="KW-1133">Transmembrane helix</keyword>
<sequence>MTRIDAPGRHSLEPAAEPVLAPTFPRLVRVELRRLLARRFFLILVGVGVLAYVAGTLFAFTKYEAVTPEAMARATVVRDANMAQNQQFYQQCLADTTIPDNSTPEQFCGSDPATYPMEAEWFLDVTPFTGRDFENLAVGAGVGVAMLGLLLGATFIGAEWSSKNLVAWLFWEPRRLRLLGAKIIALLGVLLVLAVLAQVICFFTGKVLLATKGMPIAQMDPPRPEFWSDLFGLQLRAALFVIPAGLLGFGLANLMRNTAATLGVAVVYIIAEPILAWLNPSLIPYQLTSAALAWITPGGFEYPGKLVYSSQYGGMVRETLTFTNQQGGFVLLAYAVVVTAVSAILFRRRDIT</sequence>
<evidence type="ECO:0000313" key="3">
    <source>
        <dbReference type="Proteomes" id="UP000268084"/>
    </source>
</evidence>
<dbReference type="GO" id="GO:0005886">
    <property type="term" value="C:plasma membrane"/>
    <property type="evidence" value="ECO:0007669"/>
    <property type="project" value="UniProtKB-SubCell"/>
</dbReference>
<organism evidence="2 3">
    <name type="scientific">Nakamurella antarctica</name>
    <dbReference type="NCBI Taxonomy" id="1902245"/>
    <lineage>
        <taxon>Bacteria</taxon>
        <taxon>Bacillati</taxon>
        <taxon>Actinomycetota</taxon>
        <taxon>Actinomycetes</taxon>
        <taxon>Nakamurellales</taxon>
        <taxon>Nakamurellaceae</taxon>
        <taxon>Nakamurella</taxon>
    </lineage>
</organism>
<dbReference type="AlphaFoldDB" id="A0A3G8ZNK8"/>
<dbReference type="KEGG" id="nak:EH165_12525"/>
<dbReference type="PANTHER" id="PTHR37305">
    <property type="entry name" value="INTEGRAL MEMBRANE PROTEIN-RELATED"/>
    <property type="match status" value="1"/>
</dbReference>